<dbReference type="PANTHER" id="PTHR37422:SF21">
    <property type="entry name" value="EXOQ-LIKE PROTEIN"/>
    <property type="match status" value="1"/>
</dbReference>
<feature type="transmembrane region" description="Helical" evidence="5">
    <location>
        <begin position="214"/>
        <end position="231"/>
    </location>
</feature>
<comment type="subcellular location">
    <subcellularLocation>
        <location evidence="1">Membrane</location>
        <topology evidence="1">Multi-pass membrane protein</topology>
    </subcellularLocation>
</comment>
<evidence type="ECO:0000259" key="6">
    <source>
        <dbReference type="Pfam" id="PF04932"/>
    </source>
</evidence>
<dbReference type="GO" id="GO:0016020">
    <property type="term" value="C:membrane"/>
    <property type="evidence" value="ECO:0007669"/>
    <property type="project" value="UniProtKB-SubCell"/>
</dbReference>
<dbReference type="Proteomes" id="UP000636264">
    <property type="component" value="Unassembled WGS sequence"/>
</dbReference>
<keyword evidence="2 5" id="KW-0812">Transmembrane</keyword>
<feature type="transmembrane region" description="Helical" evidence="5">
    <location>
        <begin position="385"/>
        <end position="401"/>
    </location>
</feature>
<feature type="transmembrane region" description="Helical" evidence="5">
    <location>
        <begin position="69"/>
        <end position="87"/>
    </location>
</feature>
<keyword evidence="8" id="KW-1185">Reference proteome</keyword>
<name>A0A916RBZ9_9HYPH</name>
<sequence length="476" mass="51732">MKGVGGTASFDRAANALLITLMRTVAIALAVLLSGFVLSEPAPYELWLAGLIPIWALFGLRLSRHIAPLVVLLVLFNIGGMIAMTQMADLGKAPLYIAVSLFLAITSIFYAAVVESDPKLISVMFKAWIFTAVGTAALGILGYFNAVPGASLFTRYGRATGGFEDPNVFGPFLCLPALFLLHRVMTAGSRVALLAVPPLFIIVFGIFLSFSRGAWGLFVFGAAIVTLALFIQHRSGATRLRIILMCIAAITALAVGIIIALQIPAIATLLEQRAQLVQDYDGNRVGRFARFALGFQLAMEKPFGIGPLVFGPMFGEDTHNIWLKTLMDYSWLGFASYLILTVWTIVAGFRILLREREWQPYLLCAYAAFLGHVALGSIIDTDHWRHFYLILGLVWGMMALEQRHQTASKVSGRLAMQPINSMANGIPDAGHYTAGMNCLPDDRNGTSANTTARVQQASLLQDRHDKLAPAGSHCAR</sequence>
<feature type="transmembrane region" description="Helical" evidence="5">
    <location>
        <begin position="360"/>
        <end position="379"/>
    </location>
</feature>
<keyword evidence="3 5" id="KW-1133">Transmembrane helix</keyword>
<dbReference type="AlphaFoldDB" id="A0A916RBZ9"/>
<feature type="domain" description="O-antigen ligase-related" evidence="6">
    <location>
        <begin position="199"/>
        <end position="337"/>
    </location>
</feature>
<feature type="transmembrane region" description="Helical" evidence="5">
    <location>
        <begin position="166"/>
        <end position="184"/>
    </location>
</feature>
<dbReference type="EMBL" id="BMIF01000001">
    <property type="protein sequence ID" value="GGA51097.1"/>
    <property type="molecule type" value="Genomic_DNA"/>
</dbReference>
<feature type="transmembrane region" description="Helical" evidence="5">
    <location>
        <begin position="125"/>
        <end position="146"/>
    </location>
</feature>
<keyword evidence="4 5" id="KW-0472">Membrane</keyword>
<proteinExistence type="predicted"/>
<evidence type="ECO:0000313" key="8">
    <source>
        <dbReference type="Proteomes" id="UP000636264"/>
    </source>
</evidence>
<protein>
    <submittedName>
        <fullName evidence="7">O-antigen polymerase</fullName>
    </submittedName>
</protein>
<dbReference type="InterPro" id="IPR007016">
    <property type="entry name" value="O-antigen_ligase-rel_domated"/>
</dbReference>
<dbReference type="Pfam" id="PF04932">
    <property type="entry name" value="Wzy_C"/>
    <property type="match status" value="1"/>
</dbReference>
<dbReference type="PANTHER" id="PTHR37422">
    <property type="entry name" value="TEICHURONIC ACID BIOSYNTHESIS PROTEIN TUAE"/>
    <property type="match status" value="1"/>
</dbReference>
<feature type="transmembrane region" description="Helical" evidence="5">
    <location>
        <begin position="44"/>
        <end position="62"/>
    </location>
</feature>
<dbReference type="InterPro" id="IPR051533">
    <property type="entry name" value="WaaL-like"/>
</dbReference>
<evidence type="ECO:0000256" key="3">
    <source>
        <dbReference type="ARBA" id="ARBA00022989"/>
    </source>
</evidence>
<evidence type="ECO:0000313" key="7">
    <source>
        <dbReference type="EMBL" id="GGA51097.1"/>
    </source>
</evidence>
<evidence type="ECO:0000256" key="5">
    <source>
        <dbReference type="SAM" id="Phobius"/>
    </source>
</evidence>
<evidence type="ECO:0000256" key="4">
    <source>
        <dbReference type="ARBA" id="ARBA00023136"/>
    </source>
</evidence>
<feature type="transmembrane region" description="Helical" evidence="5">
    <location>
        <begin position="191"/>
        <end position="208"/>
    </location>
</feature>
<evidence type="ECO:0000256" key="1">
    <source>
        <dbReference type="ARBA" id="ARBA00004141"/>
    </source>
</evidence>
<accession>A0A916RBZ9</accession>
<organism evidence="7 8">
    <name type="scientific">Nitratireductor aestuarii</name>
    <dbReference type="NCBI Taxonomy" id="1735103"/>
    <lineage>
        <taxon>Bacteria</taxon>
        <taxon>Pseudomonadati</taxon>
        <taxon>Pseudomonadota</taxon>
        <taxon>Alphaproteobacteria</taxon>
        <taxon>Hyphomicrobiales</taxon>
        <taxon>Phyllobacteriaceae</taxon>
        <taxon>Nitratireductor</taxon>
    </lineage>
</organism>
<feature type="transmembrane region" description="Helical" evidence="5">
    <location>
        <begin position="93"/>
        <end position="113"/>
    </location>
</feature>
<comment type="caution">
    <text evidence="7">The sequence shown here is derived from an EMBL/GenBank/DDBJ whole genome shotgun (WGS) entry which is preliminary data.</text>
</comment>
<feature type="transmembrane region" description="Helical" evidence="5">
    <location>
        <begin position="243"/>
        <end position="267"/>
    </location>
</feature>
<feature type="transmembrane region" description="Helical" evidence="5">
    <location>
        <begin position="16"/>
        <end position="38"/>
    </location>
</feature>
<gene>
    <name evidence="7" type="ORF">GCM10011385_00430</name>
</gene>
<feature type="transmembrane region" description="Helical" evidence="5">
    <location>
        <begin position="331"/>
        <end position="353"/>
    </location>
</feature>
<evidence type="ECO:0000256" key="2">
    <source>
        <dbReference type="ARBA" id="ARBA00022692"/>
    </source>
</evidence>
<dbReference type="RefSeq" id="WP_244630163.1">
    <property type="nucleotide sequence ID" value="NZ_BMIF01000001.1"/>
</dbReference>
<reference evidence="7" key="2">
    <citation type="submission" date="2020-09" db="EMBL/GenBank/DDBJ databases">
        <authorList>
            <person name="Sun Q."/>
            <person name="Zhou Y."/>
        </authorList>
    </citation>
    <scope>NUCLEOTIDE SEQUENCE</scope>
    <source>
        <strain evidence="7">CGMCC 1.15320</strain>
    </source>
</reference>
<reference evidence="7" key="1">
    <citation type="journal article" date="2014" name="Int. J. Syst. Evol. Microbiol.">
        <title>Complete genome sequence of Corynebacterium casei LMG S-19264T (=DSM 44701T), isolated from a smear-ripened cheese.</title>
        <authorList>
            <consortium name="US DOE Joint Genome Institute (JGI-PGF)"/>
            <person name="Walter F."/>
            <person name="Albersmeier A."/>
            <person name="Kalinowski J."/>
            <person name="Ruckert C."/>
        </authorList>
    </citation>
    <scope>NUCLEOTIDE SEQUENCE</scope>
    <source>
        <strain evidence="7">CGMCC 1.15320</strain>
    </source>
</reference>